<proteinExistence type="predicted"/>
<organism evidence="2 3">
    <name type="scientific">Paraclostridium sordellii</name>
    <name type="common">Clostridium sordellii</name>
    <dbReference type="NCBI Taxonomy" id="1505"/>
    <lineage>
        <taxon>Bacteria</taxon>
        <taxon>Bacillati</taxon>
        <taxon>Bacillota</taxon>
        <taxon>Clostridia</taxon>
        <taxon>Peptostreptococcales</taxon>
        <taxon>Peptostreptococcaceae</taxon>
        <taxon>Paraclostridium</taxon>
    </lineage>
</organism>
<dbReference type="OrthoDB" id="9763644at2"/>
<dbReference type="AlphaFoldDB" id="A0A0C7R6I1"/>
<dbReference type="EMBL" id="CEKZ01000003">
    <property type="protein sequence ID" value="CEQ04515.1"/>
    <property type="molecule type" value="Genomic_DNA"/>
</dbReference>
<dbReference type="PANTHER" id="PTHR34985">
    <property type="entry name" value="SLR0554 PROTEIN"/>
    <property type="match status" value="1"/>
</dbReference>
<feature type="domain" description="Virulence-associated protein E-like" evidence="1">
    <location>
        <begin position="469"/>
        <end position="687"/>
    </location>
</feature>
<dbReference type="Pfam" id="PF05272">
    <property type="entry name" value="VapE-like_dom"/>
    <property type="match status" value="1"/>
</dbReference>
<reference evidence="2 3" key="1">
    <citation type="submission" date="2015-01" db="EMBL/GenBank/DDBJ databases">
        <authorList>
            <person name="Aslett A.Martin."/>
            <person name="De Silva Nishadi"/>
        </authorList>
    </citation>
    <scope>NUCLEOTIDE SEQUENCE [LARGE SCALE GENOMIC DNA]</scope>
    <source>
        <strain evidence="2 3">R28058</strain>
    </source>
</reference>
<evidence type="ECO:0000259" key="1">
    <source>
        <dbReference type="Pfam" id="PF05272"/>
    </source>
</evidence>
<dbReference type="Proteomes" id="UP000049127">
    <property type="component" value="Unassembled WGS sequence"/>
</dbReference>
<dbReference type="InterPro" id="IPR007936">
    <property type="entry name" value="VapE-like_dom"/>
</dbReference>
<dbReference type="InterPro" id="IPR027417">
    <property type="entry name" value="P-loop_NTPase"/>
</dbReference>
<dbReference type="PANTHER" id="PTHR34985:SF1">
    <property type="entry name" value="SLR0554 PROTEIN"/>
    <property type="match status" value="1"/>
</dbReference>
<protein>
    <submittedName>
        <fullName evidence="2">Virulence-associated E domain-containing protein</fullName>
    </submittedName>
</protein>
<dbReference type="SUPFAM" id="SSF52540">
    <property type="entry name" value="P-loop containing nucleoside triphosphate hydrolases"/>
    <property type="match status" value="1"/>
</dbReference>
<gene>
    <name evidence="2" type="ORF">R28058_22481</name>
</gene>
<dbReference type="RefSeq" id="WP_055342465.1">
    <property type="nucleotide sequence ID" value="NZ_CEKZ01000003.1"/>
</dbReference>
<name>A0A0C7R6I1_PARSO</name>
<evidence type="ECO:0000313" key="3">
    <source>
        <dbReference type="Proteomes" id="UP000049127"/>
    </source>
</evidence>
<accession>A0A0C7R6I1</accession>
<evidence type="ECO:0000313" key="2">
    <source>
        <dbReference type="EMBL" id="CEQ04515.1"/>
    </source>
</evidence>
<sequence>MRFDGYIKVSTCENRKNIKYKNETLLWSDFIKRLLNTTYTSESIDEYLSMDKSKQDDIKDVGGFVGGSLKDDRRKKGNLIKRSLITLDADYAYPKMESIVDLLYGYACCVYSTHKHQDESPRFRFVIPLSREVDSCEYEAIARMIASDIGMDYFDDTTYEPERLMYYPSTSKDGKFIYSICDGNWLDVDKTLSRYKDYKDVSSWPVSRRCNKKINRECENQKNPREKDGMIGAFCRVYDIHEVIDKFLKDVYESCDLRDRYTYKNGSSSCGLVVYNNGDFAYSHHSTDPCLNKLCNAFDLVRIHKFCKRNIDDEKSLKDMLEFCSKDEAVVREFGRSKLKKACDDFKEDIEYEKYDDSWLGELEVDKKGLYKGSVKNIVTILENDINLKDCIKYDEFNNSVMKSGNLPWIKEEVKSIYDKNYLPWDDYDDSLLRCYLEKSYGIYVPTKTDDALSSVAKKNSYHPIRDYINSLSWDRISRLDNLFIDYLGAEDSDYTKAVIRKTMVAAVSRIFEPGIKFDYMPVLVGPQGVGKSHLLSLIGQNWYSDSFNTVLGKEAYEQLQGCWIIEMAELSAIRKVEAEAVKHFISKRDDVYRQAYGRRVVKHKRQCVFFGTTNDVEFLKDRTGNRRYWPIVVHKSSPKKDMWVDLTSYEIDQVWAEAKIFYDKGEKLVLDRSLDKKVIEIQSSHMESNSKEGMIIEYLEKLLPYNWNEMDIGARRRYISGGDFSDIPGIKKRERVCAMEIWCELLGGDAKFLKAAQSREINDILRNIKGWKDYSKGSGKLRFNAYGIQKAFVRSDD</sequence>